<proteinExistence type="predicted"/>
<accession>A0ABR3JU80</accession>
<dbReference type="PANTHER" id="PTHR40465">
    <property type="entry name" value="CHROMOSOME 1, WHOLE GENOME SHOTGUN SEQUENCE"/>
    <property type="match status" value="1"/>
</dbReference>
<name>A0ABR3JU80_9AGAR</name>
<evidence type="ECO:0000256" key="1">
    <source>
        <dbReference type="SAM" id="MobiDB-lite"/>
    </source>
</evidence>
<feature type="domain" description="DUF6534" evidence="3">
    <location>
        <begin position="202"/>
        <end position="290"/>
    </location>
</feature>
<evidence type="ECO:0000313" key="4">
    <source>
        <dbReference type="EMBL" id="KAL0958708.1"/>
    </source>
</evidence>
<feature type="compositionally biased region" description="Basic and acidic residues" evidence="1">
    <location>
        <begin position="341"/>
        <end position="357"/>
    </location>
</feature>
<dbReference type="EMBL" id="JASNQZ010000003">
    <property type="protein sequence ID" value="KAL0958708.1"/>
    <property type="molecule type" value="Genomic_DNA"/>
</dbReference>
<dbReference type="PANTHER" id="PTHR40465:SF1">
    <property type="entry name" value="DUF6534 DOMAIN-CONTAINING PROTEIN"/>
    <property type="match status" value="1"/>
</dbReference>
<sequence>MMISLGQIGNDWTCLRCNLPISLTFQAPKSKAMPLGPPPGVGPADLVQGPIFVGFVVKVLLQGMIFVQGYIYYSRYPKDRLLIKAVVGFLILADTLNIVFNTMYLYDSFVTHYMDPLYLTKTNWLFATDPILNGLTACTAQLFFAWRIQILTKQTWIVILVALFAVASCCGAFGCAIGGLIVGSFDQFSKLKVVLVAWLAGSVFADVLIAVSLTWHLQTTGAYHWTPLLNTYAQVTLPTGLLQATVAVADLVLCFAIPPPRRESGVQFIFNYVLSKLFTNSVLSGLNARQGWRQDATIADAKSTVASSATHIGTPRVSMAAQSDRFSKFGHVHFSGNEENTPSHDRTSKFHSLEDRPPMAWGNAV</sequence>
<keyword evidence="2" id="KW-0812">Transmembrane</keyword>
<feature type="region of interest" description="Disordered" evidence="1">
    <location>
        <begin position="335"/>
        <end position="365"/>
    </location>
</feature>
<keyword evidence="5" id="KW-1185">Reference proteome</keyword>
<protein>
    <recommendedName>
        <fullName evidence="3">DUF6534 domain-containing protein</fullName>
    </recommendedName>
</protein>
<keyword evidence="2" id="KW-1133">Transmembrane helix</keyword>
<evidence type="ECO:0000256" key="2">
    <source>
        <dbReference type="SAM" id="Phobius"/>
    </source>
</evidence>
<comment type="caution">
    <text evidence="4">The sequence shown here is derived from an EMBL/GenBank/DDBJ whole genome shotgun (WGS) entry which is preliminary data.</text>
</comment>
<feature type="transmembrane region" description="Helical" evidence="2">
    <location>
        <begin position="51"/>
        <end position="73"/>
    </location>
</feature>
<dbReference type="Pfam" id="PF20152">
    <property type="entry name" value="DUF6534"/>
    <property type="match status" value="1"/>
</dbReference>
<dbReference type="Proteomes" id="UP001556367">
    <property type="component" value="Unassembled WGS sequence"/>
</dbReference>
<feature type="transmembrane region" description="Helical" evidence="2">
    <location>
        <begin position="85"/>
        <end position="106"/>
    </location>
</feature>
<keyword evidence="2" id="KW-0472">Membrane</keyword>
<feature type="transmembrane region" description="Helical" evidence="2">
    <location>
        <begin position="193"/>
        <end position="215"/>
    </location>
</feature>
<evidence type="ECO:0000313" key="5">
    <source>
        <dbReference type="Proteomes" id="UP001556367"/>
    </source>
</evidence>
<gene>
    <name evidence="4" type="ORF">HGRIS_014038</name>
</gene>
<evidence type="ECO:0000259" key="3">
    <source>
        <dbReference type="Pfam" id="PF20152"/>
    </source>
</evidence>
<organism evidence="4 5">
    <name type="scientific">Hohenbuehelia grisea</name>
    <dbReference type="NCBI Taxonomy" id="104357"/>
    <lineage>
        <taxon>Eukaryota</taxon>
        <taxon>Fungi</taxon>
        <taxon>Dikarya</taxon>
        <taxon>Basidiomycota</taxon>
        <taxon>Agaricomycotina</taxon>
        <taxon>Agaricomycetes</taxon>
        <taxon>Agaricomycetidae</taxon>
        <taxon>Agaricales</taxon>
        <taxon>Pleurotineae</taxon>
        <taxon>Pleurotaceae</taxon>
        <taxon>Hohenbuehelia</taxon>
    </lineage>
</organism>
<reference evidence="5" key="1">
    <citation type="submission" date="2024-06" db="EMBL/GenBank/DDBJ databases">
        <title>Multi-omics analyses provide insights into the biosynthesis of the anticancer antibiotic pleurotin in Hohenbuehelia grisea.</title>
        <authorList>
            <person name="Weaver J.A."/>
            <person name="Alberti F."/>
        </authorList>
    </citation>
    <scope>NUCLEOTIDE SEQUENCE [LARGE SCALE GENOMIC DNA]</scope>
    <source>
        <strain evidence="5">T-177</strain>
    </source>
</reference>
<feature type="transmembrane region" description="Helical" evidence="2">
    <location>
        <begin position="156"/>
        <end position="181"/>
    </location>
</feature>
<dbReference type="InterPro" id="IPR045339">
    <property type="entry name" value="DUF6534"/>
</dbReference>